<dbReference type="Proteomes" id="UP000078541">
    <property type="component" value="Unassembled WGS sequence"/>
</dbReference>
<accession>A0A195EZM0</accession>
<sequence>MSWTATRGGKRSNGDGTVNKATELPFLGSMAVKAARWFLAVKTSQVFRGYQLFSRASPKLNARGSFPTAFASCIDQNITPSAFARVVRIGQNYRTEGDQVDADNDSTRWTAMSSSPGTYAADFYDPSIPLSPGLHVPPKYHERHCTKAYRKHKQQIATALGAINVHLTNGCSYLRITNAASVTSSAQVACSDFYGGFARIGLMLQ</sequence>
<evidence type="ECO:0000313" key="2">
    <source>
        <dbReference type="Proteomes" id="UP000078541"/>
    </source>
</evidence>
<dbReference type="AlphaFoldDB" id="A0A195EZM0"/>
<protein>
    <submittedName>
        <fullName evidence="1">Uncharacterized protein</fullName>
    </submittedName>
</protein>
<dbReference type="EMBL" id="KQ981897">
    <property type="protein sequence ID" value="KYN33663.1"/>
    <property type="molecule type" value="Genomic_DNA"/>
</dbReference>
<reference evidence="1 2" key="1">
    <citation type="submission" date="2016-03" db="EMBL/GenBank/DDBJ databases">
        <title>Trachymyrmex septentrionalis WGS genome.</title>
        <authorList>
            <person name="Nygaard S."/>
            <person name="Hu H."/>
            <person name="Boomsma J."/>
            <person name="Zhang G."/>
        </authorList>
    </citation>
    <scope>NUCLEOTIDE SEQUENCE [LARGE SCALE GENOMIC DNA]</scope>
    <source>
        <strain evidence="1">Tsep2-gDNA-1</strain>
        <tissue evidence="1">Whole body</tissue>
    </source>
</reference>
<keyword evidence="2" id="KW-1185">Reference proteome</keyword>
<gene>
    <name evidence="1" type="ORF">ALC56_11920</name>
</gene>
<name>A0A195EZM0_9HYME</name>
<evidence type="ECO:0000313" key="1">
    <source>
        <dbReference type="EMBL" id="KYN33663.1"/>
    </source>
</evidence>
<organism evidence="1 2">
    <name type="scientific">Trachymyrmex septentrionalis</name>
    <dbReference type="NCBI Taxonomy" id="34720"/>
    <lineage>
        <taxon>Eukaryota</taxon>
        <taxon>Metazoa</taxon>
        <taxon>Ecdysozoa</taxon>
        <taxon>Arthropoda</taxon>
        <taxon>Hexapoda</taxon>
        <taxon>Insecta</taxon>
        <taxon>Pterygota</taxon>
        <taxon>Neoptera</taxon>
        <taxon>Endopterygota</taxon>
        <taxon>Hymenoptera</taxon>
        <taxon>Apocrita</taxon>
        <taxon>Aculeata</taxon>
        <taxon>Formicoidea</taxon>
        <taxon>Formicidae</taxon>
        <taxon>Myrmicinae</taxon>
        <taxon>Trachymyrmex</taxon>
    </lineage>
</organism>
<proteinExistence type="predicted"/>